<gene>
    <name evidence="6" type="ORF">BHU41_07165</name>
</gene>
<organism evidence="6 7">
    <name type="scientific">Lactobacillus crispatus</name>
    <dbReference type="NCBI Taxonomy" id="47770"/>
    <lineage>
        <taxon>Bacteria</taxon>
        <taxon>Bacillati</taxon>
        <taxon>Bacillota</taxon>
        <taxon>Bacilli</taxon>
        <taxon>Lactobacillales</taxon>
        <taxon>Lactobacillaceae</taxon>
        <taxon>Lactobacillus</taxon>
    </lineage>
</organism>
<comment type="similarity">
    <text evidence="1 5">Belongs to the glycosyl hydrolase 43 family.</text>
</comment>
<evidence type="ECO:0000256" key="4">
    <source>
        <dbReference type="ARBA" id="ARBA00023295"/>
    </source>
</evidence>
<dbReference type="Proteomes" id="UP000231914">
    <property type="component" value="Unassembled WGS sequence"/>
</dbReference>
<keyword evidence="2" id="KW-0732">Signal</keyword>
<evidence type="ECO:0000256" key="2">
    <source>
        <dbReference type="ARBA" id="ARBA00022729"/>
    </source>
</evidence>
<evidence type="ECO:0000313" key="6">
    <source>
        <dbReference type="EMBL" id="PJZ17136.1"/>
    </source>
</evidence>
<dbReference type="InterPro" id="IPR006710">
    <property type="entry name" value="Glyco_hydro_43"/>
</dbReference>
<dbReference type="AlphaFoldDB" id="A0A2M9WNY6"/>
<protein>
    <submittedName>
        <fullName evidence="6">Alpha-N-arabinofuranosidase</fullName>
    </submittedName>
</protein>
<sequence length="314" mass="36244">MDNKPLVEKRADPWVYLHDGYYYFCGSVPGYKVIELRRAKKLTDLKDAEPKYIWSAHTSGPMSELIWAPELHFWRGKWYVYFAASDDAEVRDSKHHHNIFVLEGEGDNPLTAKWSEKGQVKTHQDSFSLDATVFEHNGDLYMCWAQLEPAIHNNSNLFLAKMKNPWTVEGKELLLSIPEYDWEERGFKVNEGPAEITHDGKIIITYSASATDENYAMGMLWADQKLDLLDGYSWHKSEKPVFKSAPQNKLWGPGHNSFTKVNGKDVLIYHARPYTQIEGDPLNNPDRHAYAKYFNWKENGLPDFGEPGDKDQIQ</sequence>
<evidence type="ECO:0000256" key="3">
    <source>
        <dbReference type="ARBA" id="ARBA00022801"/>
    </source>
</evidence>
<dbReference type="Pfam" id="PF04616">
    <property type="entry name" value="Glyco_hydro_43"/>
    <property type="match status" value="1"/>
</dbReference>
<keyword evidence="4 5" id="KW-0326">Glycosidase</keyword>
<evidence type="ECO:0000313" key="7">
    <source>
        <dbReference type="Proteomes" id="UP000231914"/>
    </source>
</evidence>
<dbReference type="PIRSF" id="PIRSF025414">
    <property type="entry name" value="Alpha-L-arabinofuranosidase"/>
    <property type="match status" value="1"/>
</dbReference>
<dbReference type="EMBL" id="MKXG01000042">
    <property type="protein sequence ID" value="PJZ17136.1"/>
    <property type="molecule type" value="Genomic_DNA"/>
</dbReference>
<proteinExistence type="inferred from homology"/>
<dbReference type="GeneID" id="78203746"/>
<evidence type="ECO:0000256" key="1">
    <source>
        <dbReference type="ARBA" id="ARBA00009865"/>
    </source>
</evidence>
<dbReference type="GO" id="GO:0005975">
    <property type="term" value="P:carbohydrate metabolic process"/>
    <property type="evidence" value="ECO:0007669"/>
    <property type="project" value="InterPro"/>
</dbReference>
<dbReference type="SUPFAM" id="SSF75005">
    <property type="entry name" value="Arabinanase/levansucrase/invertase"/>
    <property type="match status" value="1"/>
</dbReference>
<dbReference type="PANTHER" id="PTHR43817">
    <property type="entry name" value="GLYCOSYL HYDROLASE"/>
    <property type="match status" value="1"/>
</dbReference>
<keyword evidence="3 5" id="KW-0378">Hydrolase</keyword>
<dbReference type="RefSeq" id="WP_087236238.1">
    <property type="nucleotide sequence ID" value="NZ_JAATOH010000049.1"/>
</dbReference>
<dbReference type="InterPro" id="IPR023296">
    <property type="entry name" value="Glyco_hydro_beta-prop_sf"/>
</dbReference>
<reference evidence="6 7" key="1">
    <citation type="submission" date="2016-10" db="EMBL/GenBank/DDBJ databases">
        <title>WGS of isloates from the oral cavity of healthy individuals.</title>
        <authorList>
            <person name="Sharma S."/>
            <person name="Pal V.K."/>
            <person name="Patil P.B."/>
            <person name="Korpole S."/>
            <person name="Grover V."/>
        </authorList>
    </citation>
    <scope>NUCLEOTIDE SEQUENCE [LARGE SCALE GENOMIC DNA]</scope>
    <source>
        <strain evidence="6 7">DISK12</strain>
    </source>
</reference>
<name>A0A2M9WNY6_9LACO</name>
<comment type="caution">
    <text evidence="6">The sequence shown here is derived from an EMBL/GenBank/DDBJ whole genome shotgun (WGS) entry which is preliminary data.</text>
</comment>
<dbReference type="PANTHER" id="PTHR43817:SF1">
    <property type="entry name" value="HYDROLASE, FAMILY 43, PUTATIVE (AFU_ORTHOLOGUE AFUA_3G01660)-RELATED"/>
    <property type="match status" value="1"/>
</dbReference>
<dbReference type="InterPro" id="IPR016828">
    <property type="entry name" value="Alpha-L-arabinofuranosidase"/>
</dbReference>
<accession>A0A2M9WNY6</accession>
<dbReference type="Gene3D" id="2.115.10.20">
    <property type="entry name" value="Glycosyl hydrolase domain, family 43"/>
    <property type="match status" value="1"/>
</dbReference>
<evidence type="ECO:0000256" key="5">
    <source>
        <dbReference type="RuleBase" id="RU361187"/>
    </source>
</evidence>
<dbReference type="GO" id="GO:0004553">
    <property type="term" value="F:hydrolase activity, hydrolyzing O-glycosyl compounds"/>
    <property type="evidence" value="ECO:0007669"/>
    <property type="project" value="InterPro"/>
</dbReference>